<proteinExistence type="predicted"/>
<reference evidence="2" key="1">
    <citation type="submission" date="2022-06" db="EMBL/GenBank/DDBJ databases">
        <authorList>
            <consortium name="SYNGENTA / RWTH Aachen University"/>
        </authorList>
    </citation>
    <scope>NUCLEOTIDE SEQUENCE</scope>
</reference>
<evidence type="ECO:0000256" key="1">
    <source>
        <dbReference type="SAM" id="MobiDB-lite"/>
    </source>
</evidence>
<dbReference type="SUPFAM" id="SSF74650">
    <property type="entry name" value="Galactose mutarotase-like"/>
    <property type="match status" value="2"/>
</dbReference>
<feature type="compositionally biased region" description="Basic and acidic residues" evidence="1">
    <location>
        <begin position="463"/>
        <end position="475"/>
    </location>
</feature>
<keyword evidence="3" id="KW-1185">Reference proteome</keyword>
<accession>A0AAV0BFT4</accession>
<dbReference type="PANTHER" id="PTHR10091">
    <property type="entry name" value="ALDOSE-1-EPIMERASE"/>
    <property type="match status" value="1"/>
</dbReference>
<organism evidence="2 3">
    <name type="scientific">Phakopsora pachyrhizi</name>
    <name type="common">Asian soybean rust disease fungus</name>
    <dbReference type="NCBI Taxonomy" id="170000"/>
    <lineage>
        <taxon>Eukaryota</taxon>
        <taxon>Fungi</taxon>
        <taxon>Dikarya</taxon>
        <taxon>Basidiomycota</taxon>
        <taxon>Pucciniomycotina</taxon>
        <taxon>Pucciniomycetes</taxon>
        <taxon>Pucciniales</taxon>
        <taxon>Phakopsoraceae</taxon>
        <taxon>Phakopsora</taxon>
    </lineage>
</organism>
<dbReference type="InterPro" id="IPR014718">
    <property type="entry name" value="GH-type_carb-bd"/>
</dbReference>
<dbReference type="GO" id="GO:0030246">
    <property type="term" value="F:carbohydrate binding"/>
    <property type="evidence" value="ECO:0007669"/>
    <property type="project" value="InterPro"/>
</dbReference>
<sequence length="475" mass="54081">MLLRCSDNQYSLDCQSKVRLNEGELLNTRSISLKLLSRGLTISNVVFKSSIRDSEHPSEDLLLFERDIVPGPIDLYDELSEGVVVEVQDRIGRQFLNTVVGRYANRLPAGKSTIKLIDRSVDLDLDENESFGDGRMGNCLHGGNDGFDLKDFVKVGADSEIVKRFEEETRKSCREERDEVNVHDRKISYFYLKSPAGHQGFPESLDILATISISINDDNDDDDYDGDGDGDPSDTDQILLGLLKFDLKAMISSEDDDDGDGKRAKSINQTCGKTPVNLTWHTGYLLNDFSDLTYDQNHGIRNHQLWINSDYHLVTDDHQLPTGEIAPNSSQNLNLNQRVESSNFLEIKDNLTDKGLDHCFLFNRKRGNKDTSHDDDDDEPKVILKRKSVKKENNEEEELMLIFRSNQSSIQCYTSEHFSGTKIPRKTIHRFKTDQSLSKNDDEDHDSQRQNYYNSQGNFTINKSDKTIKHEQLNG</sequence>
<dbReference type="EMBL" id="CALTRL010005774">
    <property type="protein sequence ID" value="CAH7686148.1"/>
    <property type="molecule type" value="Genomic_DNA"/>
</dbReference>
<evidence type="ECO:0000313" key="3">
    <source>
        <dbReference type="Proteomes" id="UP001153365"/>
    </source>
</evidence>
<dbReference type="InterPro" id="IPR011013">
    <property type="entry name" value="Gal_mutarotase_sf_dom"/>
</dbReference>
<protein>
    <submittedName>
        <fullName evidence="2">Galactose mutarotase-like domain-containing protein</fullName>
    </submittedName>
</protein>
<dbReference type="GO" id="GO:0004034">
    <property type="term" value="F:aldose 1-epimerase activity"/>
    <property type="evidence" value="ECO:0007669"/>
    <property type="project" value="TreeGrafter"/>
</dbReference>
<evidence type="ECO:0000313" key="2">
    <source>
        <dbReference type="EMBL" id="CAH7686148.1"/>
    </source>
</evidence>
<dbReference type="GO" id="GO:0033499">
    <property type="term" value="P:galactose catabolic process via UDP-galactose, Leloir pathway"/>
    <property type="evidence" value="ECO:0007669"/>
    <property type="project" value="TreeGrafter"/>
</dbReference>
<dbReference type="PANTHER" id="PTHR10091:SF0">
    <property type="entry name" value="GALACTOSE MUTAROTASE"/>
    <property type="match status" value="1"/>
</dbReference>
<dbReference type="InterPro" id="IPR008183">
    <property type="entry name" value="Aldose_1/G6P_1-epimerase"/>
</dbReference>
<name>A0AAV0BFT4_PHAPC</name>
<dbReference type="AlphaFoldDB" id="A0AAV0BFT4"/>
<feature type="region of interest" description="Disordered" evidence="1">
    <location>
        <begin position="434"/>
        <end position="475"/>
    </location>
</feature>
<comment type="caution">
    <text evidence="2">The sequence shown here is derived from an EMBL/GenBank/DDBJ whole genome shotgun (WGS) entry which is preliminary data.</text>
</comment>
<dbReference type="GO" id="GO:0006006">
    <property type="term" value="P:glucose metabolic process"/>
    <property type="evidence" value="ECO:0007669"/>
    <property type="project" value="TreeGrafter"/>
</dbReference>
<feature type="compositionally biased region" description="Polar residues" evidence="1">
    <location>
        <begin position="449"/>
        <end position="462"/>
    </location>
</feature>
<dbReference type="Proteomes" id="UP001153365">
    <property type="component" value="Unassembled WGS sequence"/>
</dbReference>
<dbReference type="Gene3D" id="2.70.98.10">
    <property type="match status" value="1"/>
</dbReference>
<dbReference type="Pfam" id="PF01263">
    <property type="entry name" value="Aldose_epim"/>
    <property type="match status" value="1"/>
</dbReference>
<gene>
    <name evidence="2" type="ORF">PPACK8108_LOCUS20762</name>
</gene>
<feature type="compositionally biased region" description="Basic and acidic residues" evidence="1">
    <location>
        <begin position="439"/>
        <end position="448"/>
    </location>
</feature>